<dbReference type="Gene3D" id="1.10.238.10">
    <property type="entry name" value="EF-hand"/>
    <property type="match status" value="1"/>
</dbReference>
<evidence type="ECO:0000313" key="3">
    <source>
        <dbReference type="EMBL" id="GAU36758.1"/>
    </source>
</evidence>
<feature type="domain" description="NADPH oxidase Respiratory burst" evidence="2">
    <location>
        <begin position="113"/>
        <end position="195"/>
    </location>
</feature>
<dbReference type="InterPro" id="IPR013623">
    <property type="entry name" value="NADPH_Ox"/>
</dbReference>
<dbReference type="GO" id="GO:0004601">
    <property type="term" value="F:peroxidase activity"/>
    <property type="evidence" value="ECO:0007669"/>
    <property type="project" value="InterPro"/>
</dbReference>
<keyword evidence="1" id="KW-0472">Membrane</keyword>
<evidence type="ECO:0000313" key="4">
    <source>
        <dbReference type="Proteomes" id="UP000242715"/>
    </source>
</evidence>
<proteinExistence type="predicted"/>
<dbReference type="EMBL" id="DF973639">
    <property type="protein sequence ID" value="GAU36758.1"/>
    <property type="molecule type" value="Genomic_DNA"/>
</dbReference>
<name>A0A2Z6MW06_TRISU</name>
<evidence type="ECO:0000259" key="2">
    <source>
        <dbReference type="Pfam" id="PF08414"/>
    </source>
</evidence>
<accession>A0A2Z6MW06</accession>
<dbReference type="Pfam" id="PF08414">
    <property type="entry name" value="NADPH_Ox"/>
    <property type="match status" value="1"/>
</dbReference>
<organism evidence="3 4">
    <name type="scientific">Trifolium subterraneum</name>
    <name type="common">Subterranean clover</name>
    <dbReference type="NCBI Taxonomy" id="3900"/>
    <lineage>
        <taxon>Eukaryota</taxon>
        <taxon>Viridiplantae</taxon>
        <taxon>Streptophyta</taxon>
        <taxon>Embryophyta</taxon>
        <taxon>Tracheophyta</taxon>
        <taxon>Spermatophyta</taxon>
        <taxon>Magnoliopsida</taxon>
        <taxon>eudicotyledons</taxon>
        <taxon>Gunneridae</taxon>
        <taxon>Pentapetalae</taxon>
        <taxon>rosids</taxon>
        <taxon>fabids</taxon>
        <taxon>Fabales</taxon>
        <taxon>Fabaceae</taxon>
        <taxon>Papilionoideae</taxon>
        <taxon>50 kb inversion clade</taxon>
        <taxon>NPAAA clade</taxon>
        <taxon>Hologalegina</taxon>
        <taxon>IRL clade</taxon>
        <taxon>Trifolieae</taxon>
        <taxon>Trifolium</taxon>
    </lineage>
</organism>
<keyword evidence="1" id="KW-1133">Transmembrane helix</keyword>
<keyword evidence="4" id="KW-1185">Reference proteome</keyword>
<dbReference type="GO" id="GO:0050664">
    <property type="term" value="F:oxidoreductase activity, acting on NAD(P)H, oxygen as acceptor"/>
    <property type="evidence" value="ECO:0007669"/>
    <property type="project" value="InterPro"/>
</dbReference>
<reference evidence="4" key="1">
    <citation type="journal article" date="2017" name="Front. Plant Sci.">
        <title>Climate Clever Clovers: New Paradigm to Reduce the Environmental Footprint of Ruminants by Breeding Low Methanogenic Forages Utilizing Haplotype Variation.</title>
        <authorList>
            <person name="Kaur P."/>
            <person name="Appels R."/>
            <person name="Bayer P.E."/>
            <person name="Keeble-Gagnere G."/>
            <person name="Wang J."/>
            <person name="Hirakawa H."/>
            <person name="Shirasawa K."/>
            <person name="Vercoe P."/>
            <person name="Stefanova K."/>
            <person name="Durmic Z."/>
            <person name="Nichols P."/>
            <person name="Revell C."/>
            <person name="Isobe S.N."/>
            <person name="Edwards D."/>
            <person name="Erskine W."/>
        </authorList>
    </citation>
    <scope>NUCLEOTIDE SEQUENCE [LARGE SCALE GENOMIC DNA]</scope>
    <source>
        <strain evidence="4">cv. Daliak</strain>
    </source>
</reference>
<dbReference type="AlphaFoldDB" id="A0A2Z6MW06"/>
<gene>
    <name evidence="3" type="ORF">TSUD_318570</name>
</gene>
<feature type="transmembrane region" description="Helical" evidence="1">
    <location>
        <begin position="267"/>
        <end position="285"/>
    </location>
</feature>
<dbReference type="Proteomes" id="UP000242715">
    <property type="component" value="Unassembled WGS sequence"/>
</dbReference>
<dbReference type="OrthoDB" id="167398at2759"/>
<evidence type="ECO:0000256" key="1">
    <source>
        <dbReference type="SAM" id="Phobius"/>
    </source>
</evidence>
<protein>
    <recommendedName>
        <fullName evidence="2">NADPH oxidase Respiratory burst domain-containing protein</fullName>
    </recommendedName>
</protein>
<sequence>MKQRQIMGTNEIEVVSSELTERVHHNNGSFSGRKTKSNSVISPELEQDDEVTFVLQGDSITLESVKPVTDDGENIKLEKKISFGSSRVKTAYHLKQVSGELKRLATLSKKVKKYDRTESAAFHALKKLKFITVTKTVGAGDNGWSEVEMRFNDITKETNGLLHRSQFSKCIGMKDGSEDFGGELFDAMLRRRSLRSRSRCPILNVRKVEHLEKLLLHGSSDSTKMESKDLSQMLDSIKPRSRYEDSVVWKRCIDTINFLQDNWKRNWILVLWISVMCALFGYKFIQYRRKAAYEVMGHCVCMAKGAAETYCLSKYCYMA</sequence>
<keyword evidence="1" id="KW-0812">Transmembrane</keyword>